<dbReference type="PROSITE" id="PS51257">
    <property type="entry name" value="PROKAR_LIPOPROTEIN"/>
    <property type="match status" value="1"/>
</dbReference>
<evidence type="ECO:0000256" key="3">
    <source>
        <dbReference type="ARBA" id="ARBA00023110"/>
    </source>
</evidence>
<name>A0A5S3NDC7_9FLAO</name>
<keyword evidence="10" id="KW-1185">Reference proteome</keyword>
<evidence type="ECO:0000256" key="1">
    <source>
        <dbReference type="ARBA" id="ARBA00000971"/>
    </source>
</evidence>
<comment type="caution">
    <text evidence="9">The sequence shown here is derived from an EMBL/GenBank/DDBJ whole genome shotgun (WGS) entry which is preliminary data.</text>
</comment>
<evidence type="ECO:0000256" key="7">
    <source>
        <dbReference type="SAM" id="SignalP"/>
    </source>
</evidence>
<comment type="catalytic activity">
    <reaction evidence="1 5 6">
        <text>[protein]-peptidylproline (omega=180) = [protein]-peptidylproline (omega=0)</text>
        <dbReference type="Rhea" id="RHEA:16237"/>
        <dbReference type="Rhea" id="RHEA-COMP:10747"/>
        <dbReference type="Rhea" id="RHEA-COMP:10748"/>
        <dbReference type="ChEBI" id="CHEBI:83833"/>
        <dbReference type="ChEBI" id="CHEBI:83834"/>
        <dbReference type="EC" id="5.2.1.8"/>
    </reaction>
</comment>
<dbReference type="PROSITE" id="PS50059">
    <property type="entry name" value="FKBP_PPIASE"/>
    <property type="match status" value="1"/>
</dbReference>
<keyword evidence="3 5" id="KW-0697">Rotamase</keyword>
<dbReference type="InterPro" id="IPR046357">
    <property type="entry name" value="PPIase_dom_sf"/>
</dbReference>
<dbReference type="RefSeq" id="WP_138534786.1">
    <property type="nucleotide sequence ID" value="NZ_VANR01000002.1"/>
</dbReference>
<dbReference type="InterPro" id="IPR001179">
    <property type="entry name" value="PPIase_FKBP_dom"/>
</dbReference>
<dbReference type="Pfam" id="PF01346">
    <property type="entry name" value="FKBP_N"/>
    <property type="match status" value="1"/>
</dbReference>
<evidence type="ECO:0000256" key="4">
    <source>
        <dbReference type="ARBA" id="ARBA00023235"/>
    </source>
</evidence>
<dbReference type="Proteomes" id="UP000307140">
    <property type="component" value="Unassembled WGS sequence"/>
</dbReference>
<dbReference type="Gene3D" id="1.10.287.460">
    <property type="entry name" value="Peptidyl-prolyl cis-trans isomerase, FKBP-type, N-terminal domain"/>
    <property type="match status" value="1"/>
</dbReference>
<dbReference type="AlphaFoldDB" id="A0A5S3NDC7"/>
<evidence type="ECO:0000256" key="5">
    <source>
        <dbReference type="PROSITE-ProRule" id="PRU00277"/>
    </source>
</evidence>
<dbReference type="PANTHER" id="PTHR43811:SF19">
    <property type="entry name" value="39 KDA FK506-BINDING NUCLEAR PROTEIN"/>
    <property type="match status" value="1"/>
</dbReference>
<evidence type="ECO:0000259" key="8">
    <source>
        <dbReference type="PROSITE" id="PS50059"/>
    </source>
</evidence>
<dbReference type="GO" id="GO:0006457">
    <property type="term" value="P:protein folding"/>
    <property type="evidence" value="ECO:0007669"/>
    <property type="project" value="InterPro"/>
</dbReference>
<keyword evidence="7" id="KW-0732">Signal</keyword>
<evidence type="ECO:0000313" key="10">
    <source>
        <dbReference type="Proteomes" id="UP000307140"/>
    </source>
</evidence>
<dbReference type="InterPro" id="IPR000774">
    <property type="entry name" value="PPIase_FKBP_N"/>
</dbReference>
<evidence type="ECO:0000313" key="9">
    <source>
        <dbReference type="EMBL" id="TMM31056.1"/>
    </source>
</evidence>
<dbReference type="Pfam" id="PF00254">
    <property type="entry name" value="FKBP_C"/>
    <property type="match status" value="1"/>
</dbReference>
<reference evidence="9 10" key="1">
    <citation type="submission" date="2019-05" db="EMBL/GenBank/DDBJ databases">
        <title>Polaribacter aestuariivivens sp. nov., isolated from a tidal flat.</title>
        <authorList>
            <person name="Yoon J.-H."/>
        </authorList>
    </citation>
    <scope>NUCLEOTIDE SEQUENCE [LARGE SCALE GENOMIC DNA]</scope>
    <source>
        <strain evidence="9 10">DBTF-3</strain>
    </source>
</reference>
<accession>A0A5S3NDC7</accession>
<organism evidence="9 10">
    <name type="scientific">Polaribacter aestuariivivens</name>
    <dbReference type="NCBI Taxonomy" id="2304626"/>
    <lineage>
        <taxon>Bacteria</taxon>
        <taxon>Pseudomonadati</taxon>
        <taxon>Bacteroidota</taxon>
        <taxon>Flavobacteriia</taxon>
        <taxon>Flavobacteriales</taxon>
        <taxon>Flavobacteriaceae</taxon>
    </lineage>
</organism>
<dbReference type="EMBL" id="VANR01000002">
    <property type="protein sequence ID" value="TMM31056.1"/>
    <property type="molecule type" value="Genomic_DNA"/>
</dbReference>
<protein>
    <recommendedName>
        <fullName evidence="6">Peptidyl-prolyl cis-trans isomerase</fullName>
        <ecNumber evidence="6">5.2.1.8</ecNumber>
    </recommendedName>
</protein>
<evidence type="ECO:0000256" key="2">
    <source>
        <dbReference type="ARBA" id="ARBA00006577"/>
    </source>
</evidence>
<dbReference type="SUPFAM" id="SSF54534">
    <property type="entry name" value="FKBP-like"/>
    <property type="match status" value="1"/>
</dbReference>
<proteinExistence type="inferred from homology"/>
<dbReference type="GO" id="GO:0003755">
    <property type="term" value="F:peptidyl-prolyl cis-trans isomerase activity"/>
    <property type="evidence" value="ECO:0007669"/>
    <property type="project" value="UniProtKB-UniRule"/>
</dbReference>
<dbReference type="EC" id="5.2.1.8" evidence="6"/>
<keyword evidence="4 5" id="KW-0413">Isomerase</keyword>
<evidence type="ECO:0000256" key="6">
    <source>
        <dbReference type="RuleBase" id="RU003915"/>
    </source>
</evidence>
<feature type="domain" description="PPIase FKBP-type" evidence="8">
    <location>
        <begin position="155"/>
        <end position="241"/>
    </location>
</feature>
<gene>
    <name evidence="9" type="ORF">FDT66_03550</name>
</gene>
<dbReference type="PANTHER" id="PTHR43811">
    <property type="entry name" value="FKBP-TYPE PEPTIDYL-PROLYL CIS-TRANS ISOMERASE FKPA"/>
    <property type="match status" value="1"/>
</dbReference>
<feature type="chain" id="PRO_5024435190" description="Peptidyl-prolyl cis-trans isomerase" evidence="7">
    <location>
        <begin position="21"/>
        <end position="242"/>
    </location>
</feature>
<dbReference type="Gene3D" id="3.10.50.40">
    <property type="match status" value="1"/>
</dbReference>
<comment type="similarity">
    <text evidence="2 6">Belongs to the FKBP-type PPIase family.</text>
</comment>
<sequence length="242" mass="26803">MKLVKSLVAVAITVSMFSCGNQVKEVKTLNTEIDSVSYAIGLNMATQFKANLKEVNDDAFIQGYISGKDSTNLLVAQKDIQTIINTYLRKQQTAKMEEQRAKAAKEAEAKFGDNKKAGEDFLVENKTKEGVITTDSGLQYIILKEGTGDQPASPSTRVKVHYHGTNLEGEVFDSSVDRGTPAEFVLNEVIKGWTEGLQLMKEGAKYKFFIPQEMAYGAQQRGDKIKPFSTLVFEVELLEVLD</sequence>
<feature type="signal peptide" evidence="7">
    <location>
        <begin position="1"/>
        <end position="20"/>
    </location>
</feature>
<dbReference type="InterPro" id="IPR036944">
    <property type="entry name" value="PPIase_FKBP_N_sf"/>
</dbReference>
<dbReference type="FunFam" id="3.10.50.40:FF:000006">
    <property type="entry name" value="Peptidyl-prolyl cis-trans isomerase"/>
    <property type="match status" value="1"/>
</dbReference>
<dbReference type="OrthoDB" id="9814548at2"/>